<dbReference type="EMBL" id="JBHSQV010000185">
    <property type="protein sequence ID" value="MFC5988805.1"/>
    <property type="molecule type" value="Genomic_DNA"/>
</dbReference>
<dbReference type="SMART" id="SM00342">
    <property type="entry name" value="HTH_ARAC"/>
    <property type="match status" value="1"/>
</dbReference>
<dbReference type="PANTHER" id="PTHR43280">
    <property type="entry name" value="ARAC-FAMILY TRANSCRIPTIONAL REGULATOR"/>
    <property type="match status" value="1"/>
</dbReference>
<dbReference type="InterPro" id="IPR009057">
    <property type="entry name" value="Homeodomain-like_sf"/>
</dbReference>
<dbReference type="RefSeq" id="WP_379896308.1">
    <property type="nucleotide sequence ID" value="NZ_CBCSCT010000007.1"/>
</dbReference>
<organism evidence="6 7">
    <name type="scientific">Marinicrinis lubricantis</name>
    <dbReference type="NCBI Taxonomy" id="2086470"/>
    <lineage>
        <taxon>Bacteria</taxon>
        <taxon>Bacillati</taxon>
        <taxon>Bacillota</taxon>
        <taxon>Bacilli</taxon>
        <taxon>Bacillales</taxon>
        <taxon>Paenibacillaceae</taxon>
    </lineage>
</organism>
<proteinExistence type="predicted"/>
<evidence type="ECO:0000256" key="1">
    <source>
        <dbReference type="ARBA" id="ARBA00023015"/>
    </source>
</evidence>
<feature type="domain" description="Fe/B12 periplasmic-binding" evidence="5">
    <location>
        <begin position="123"/>
        <end position="380"/>
    </location>
</feature>
<dbReference type="PROSITE" id="PS01124">
    <property type="entry name" value="HTH_ARAC_FAMILY_2"/>
    <property type="match status" value="1"/>
</dbReference>
<gene>
    <name evidence="6" type="ORF">ACFPXP_20575</name>
</gene>
<accession>A0ABW1IUN1</accession>
<keyword evidence="2" id="KW-0238">DNA-binding</keyword>
<sequence length="397" mass="45920">MYPYEQRSKEETSGSTRANMMKIHHYIEEHYDQALTVESLAQMAGVSPKYFVDLFKKTFGYSALKYLTALRMNRAKRYLTESNYRIREIAQLVGYSDEFYFSRKFKKEVGIPPSAFIQHSKKRIAVCSPALMGQLLALDTIPIAAPLDPKWTPYYYQVHGAHIETHFVYRERHWEEDDMSKIGPDAVIATDMLSDKIKQKLSRIAPILFVSSQVTWKEQLRQIAAFIQKEEKAEAWIERFEQKLLVARKKVSHALGDEQLAILRVYGNDLYLYCNQGMQEILYQQLGLKCVYPCEAPHNLPLTLDELKRLDPDRLLVLVCNESASRTFWLMLQHASQWQKLKAVSKGCVNVIPSDPWCEYSASAVDRMLDELLLLYTGYCPSQLTEKLHGRTNPSVL</sequence>
<keyword evidence="7" id="KW-1185">Reference proteome</keyword>
<evidence type="ECO:0000313" key="6">
    <source>
        <dbReference type="EMBL" id="MFC5988805.1"/>
    </source>
</evidence>
<dbReference type="InterPro" id="IPR002491">
    <property type="entry name" value="ABC_transptr_periplasmic_BD"/>
</dbReference>
<evidence type="ECO:0000259" key="4">
    <source>
        <dbReference type="PROSITE" id="PS01124"/>
    </source>
</evidence>
<dbReference type="InterPro" id="IPR020449">
    <property type="entry name" value="Tscrpt_reg_AraC-type_HTH"/>
</dbReference>
<keyword evidence="3" id="KW-0804">Transcription</keyword>
<name>A0ABW1IUN1_9BACL</name>
<dbReference type="SUPFAM" id="SSF53807">
    <property type="entry name" value="Helical backbone' metal receptor"/>
    <property type="match status" value="1"/>
</dbReference>
<dbReference type="InterPro" id="IPR018060">
    <property type="entry name" value="HTH_AraC"/>
</dbReference>
<dbReference type="Gene3D" id="3.40.50.1980">
    <property type="entry name" value="Nitrogenase molybdenum iron protein domain"/>
    <property type="match status" value="2"/>
</dbReference>
<protein>
    <submittedName>
        <fullName evidence="6">AraC family transcriptional regulator</fullName>
    </submittedName>
</protein>
<keyword evidence="1" id="KW-0805">Transcription regulation</keyword>
<evidence type="ECO:0000256" key="2">
    <source>
        <dbReference type="ARBA" id="ARBA00023125"/>
    </source>
</evidence>
<dbReference type="Pfam" id="PF12833">
    <property type="entry name" value="HTH_18"/>
    <property type="match status" value="1"/>
</dbReference>
<evidence type="ECO:0000259" key="5">
    <source>
        <dbReference type="PROSITE" id="PS50983"/>
    </source>
</evidence>
<evidence type="ECO:0000313" key="7">
    <source>
        <dbReference type="Proteomes" id="UP001596250"/>
    </source>
</evidence>
<dbReference type="SUPFAM" id="SSF46689">
    <property type="entry name" value="Homeodomain-like"/>
    <property type="match status" value="2"/>
</dbReference>
<dbReference type="InterPro" id="IPR018062">
    <property type="entry name" value="HTH_AraC-typ_CS"/>
</dbReference>
<dbReference type="Proteomes" id="UP001596250">
    <property type="component" value="Unassembled WGS sequence"/>
</dbReference>
<dbReference type="Gene3D" id="1.10.10.60">
    <property type="entry name" value="Homeodomain-like"/>
    <property type="match status" value="2"/>
</dbReference>
<feature type="domain" description="HTH araC/xylS-type" evidence="4">
    <location>
        <begin position="21"/>
        <end position="119"/>
    </location>
</feature>
<reference evidence="7" key="1">
    <citation type="journal article" date="2019" name="Int. J. Syst. Evol. Microbiol.">
        <title>The Global Catalogue of Microorganisms (GCM) 10K type strain sequencing project: providing services to taxonomists for standard genome sequencing and annotation.</title>
        <authorList>
            <consortium name="The Broad Institute Genomics Platform"/>
            <consortium name="The Broad Institute Genome Sequencing Center for Infectious Disease"/>
            <person name="Wu L."/>
            <person name="Ma J."/>
        </authorList>
    </citation>
    <scope>NUCLEOTIDE SEQUENCE [LARGE SCALE GENOMIC DNA]</scope>
    <source>
        <strain evidence="7">CCM 8749</strain>
    </source>
</reference>
<dbReference type="PROSITE" id="PS00041">
    <property type="entry name" value="HTH_ARAC_FAMILY_1"/>
    <property type="match status" value="1"/>
</dbReference>
<dbReference type="Pfam" id="PF01497">
    <property type="entry name" value="Peripla_BP_2"/>
    <property type="match status" value="1"/>
</dbReference>
<evidence type="ECO:0000256" key="3">
    <source>
        <dbReference type="ARBA" id="ARBA00023163"/>
    </source>
</evidence>
<dbReference type="PANTHER" id="PTHR43280:SF28">
    <property type="entry name" value="HTH-TYPE TRANSCRIPTIONAL ACTIVATOR RHAS"/>
    <property type="match status" value="1"/>
</dbReference>
<dbReference type="PRINTS" id="PR00032">
    <property type="entry name" value="HTHARAC"/>
</dbReference>
<dbReference type="PROSITE" id="PS50983">
    <property type="entry name" value="FE_B12_PBP"/>
    <property type="match status" value="1"/>
</dbReference>
<comment type="caution">
    <text evidence="6">The sequence shown here is derived from an EMBL/GenBank/DDBJ whole genome shotgun (WGS) entry which is preliminary data.</text>
</comment>